<gene>
    <name evidence="1" type="ORF">E7Z79_06105</name>
</gene>
<name>A0A8T3VAP6_9EURY</name>
<accession>A0A8T3VAP6</accession>
<dbReference type="Proteomes" id="UP000783037">
    <property type="component" value="Unassembled WGS sequence"/>
</dbReference>
<reference evidence="1" key="1">
    <citation type="submission" date="2019-04" db="EMBL/GenBank/DDBJ databases">
        <title>Evolution of Biomass-Degrading Anaerobic Consortia Revealed by Metagenomics.</title>
        <authorList>
            <person name="Peng X."/>
        </authorList>
    </citation>
    <scope>NUCLEOTIDE SEQUENCE</scope>
    <source>
        <strain evidence="1">SIG18</strain>
    </source>
</reference>
<dbReference type="RefSeq" id="WP_303739091.1">
    <property type="nucleotide sequence ID" value="NZ_SUTK01000024.1"/>
</dbReference>
<proteinExistence type="predicted"/>
<sequence>MKNHISGSIYDTFYIMKDINYQLNNPLDTKKAPKFDLNILRFKSKSKISRNSRIKFILI</sequence>
<dbReference type="AlphaFoldDB" id="A0A8T3VAP6"/>
<evidence type="ECO:0000313" key="2">
    <source>
        <dbReference type="Proteomes" id="UP000783037"/>
    </source>
</evidence>
<organism evidence="1 2">
    <name type="scientific">Methanobrevibacter thaueri</name>
    <dbReference type="NCBI Taxonomy" id="190975"/>
    <lineage>
        <taxon>Archaea</taxon>
        <taxon>Methanobacteriati</taxon>
        <taxon>Methanobacteriota</taxon>
        <taxon>Methanomada group</taxon>
        <taxon>Methanobacteria</taxon>
        <taxon>Methanobacteriales</taxon>
        <taxon>Methanobacteriaceae</taxon>
        <taxon>Methanobrevibacter</taxon>
    </lineage>
</organism>
<evidence type="ECO:0000313" key="1">
    <source>
        <dbReference type="EMBL" id="MBE6501999.1"/>
    </source>
</evidence>
<dbReference type="EMBL" id="SUTK01000024">
    <property type="protein sequence ID" value="MBE6501999.1"/>
    <property type="molecule type" value="Genomic_DNA"/>
</dbReference>
<protein>
    <submittedName>
        <fullName evidence="1">Uncharacterized protein</fullName>
    </submittedName>
</protein>
<comment type="caution">
    <text evidence="1">The sequence shown here is derived from an EMBL/GenBank/DDBJ whole genome shotgun (WGS) entry which is preliminary data.</text>
</comment>